<evidence type="ECO:0000256" key="10">
    <source>
        <dbReference type="ARBA" id="ARBA00033245"/>
    </source>
</evidence>
<dbReference type="InterPro" id="IPR001708">
    <property type="entry name" value="YidC/ALB3/OXA1/COX18"/>
</dbReference>
<feature type="transmembrane region" description="Helical" evidence="13">
    <location>
        <begin position="108"/>
        <end position="128"/>
    </location>
</feature>
<organism evidence="15 16">
    <name type="scientific">Glaciihabitans arcticus</name>
    <dbReference type="NCBI Taxonomy" id="2668039"/>
    <lineage>
        <taxon>Bacteria</taxon>
        <taxon>Bacillati</taxon>
        <taxon>Actinomycetota</taxon>
        <taxon>Actinomycetes</taxon>
        <taxon>Micrococcales</taxon>
        <taxon>Microbacteriaceae</taxon>
        <taxon>Glaciihabitans</taxon>
    </lineage>
</organism>
<evidence type="ECO:0000256" key="12">
    <source>
        <dbReference type="RuleBase" id="RU003945"/>
    </source>
</evidence>
<comment type="subunit">
    <text evidence="8">Interacts with the Sec translocase complex via SecD. Specifically interacts with transmembrane segments of nascent integral membrane proteins during membrane integration.</text>
</comment>
<keyword evidence="16" id="KW-1185">Reference proteome</keyword>
<keyword evidence="5 13" id="KW-1133">Transmembrane helix</keyword>
<proteinExistence type="inferred from homology"/>
<dbReference type="GO" id="GO:0051205">
    <property type="term" value="P:protein insertion into membrane"/>
    <property type="evidence" value="ECO:0007669"/>
    <property type="project" value="TreeGrafter"/>
</dbReference>
<dbReference type="PANTHER" id="PTHR12428">
    <property type="entry name" value="OXA1"/>
    <property type="match status" value="1"/>
</dbReference>
<reference evidence="16" key="1">
    <citation type="submission" date="2019-02" db="EMBL/GenBank/DDBJ databases">
        <title>Glaciihabitans arcticus sp. nov., a psychrotolerant bacterium isolated from polar soil.</title>
        <authorList>
            <person name="Dahal R.H."/>
        </authorList>
    </citation>
    <scope>NUCLEOTIDE SEQUENCE [LARGE SCALE GENOMIC DNA]</scope>
    <source>
        <strain evidence="16">RP-3-7</strain>
    </source>
</reference>
<evidence type="ECO:0000313" key="15">
    <source>
        <dbReference type="EMBL" id="TBN58562.1"/>
    </source>
</evidence>
<evidence type="ECO:0000256" key="3">
    <source>
        <dbReference type="ARBA" id="ARBA00015325"/>
    </source>
</evidence>
<feature type="transmembrane region" description="Helical" evidence="13">
    <location>
        <begin position="207"/>
        <end position="232"/>
    </location>
</feature>
<dbReference type="InterPro" id="IPR028055">
    <property type="entry name" value="YidC/Oxa/ALB_C"/>
</dbReference>
<evidence type="ECO:0000256" key="9">
    <source>
        <dbReference type="ARBA" id="ARBA00031538"/>
    </source>
</evidence>
<dbReference type="Proteomes" id="UP000294194">
    <property type="component" value="Unassembled WGS sequence"/>
</dbReference>
<protein>
    <recommendedName>
        <fullName evidence="3">Membrane protein insertase YidC</fullName>
    </recommendedName>
    <alternativeName>
        <fullName evidence="11">Foldase YidC</fullName>
    </alternativeName>
    <alternativeName>
        <fullName evidence="10">Membrane integrase YidC</fullName>
    </alternativeName>
    <alternativeName>
        <fullName evidence="9">Membrane protein YidC</fullName>
    </alternativeName>
</protein>
<dbReference type="AlphaFoldDB" id="A0A4Q9GU19"/>
<accession>A0A4Q9GU19</accession>
<evidence type="ECO:0000256" key="2">
    <source>
        <dbReference type="ARBA" id="ARBA00010527"/>
    </source>
</evidence>
<evidence type="ECO:0000256" key="13">
    <source>
        <dbReference type="SAM" id="Phobius"/>
    </source>
</evidence>
<dbReference type="GO" id="GO:0032977">
    <property type="term" value="F:membrane insertase activity"/>
    <property type="evidence" value="ECO:0007669"/>
    <property type="project" value="InterPro"/>
</dbReference>
<gene>
    <name evidence="15" type="primary">yidC</name>
    <name evidence="15" type="ORF">EYE40_07060</name>
</gene>
<evidence type="ECO:0000256" key="6">
    <source>
        <dbReference type="ARBA" id="ARBA00023136"/>
    </source>
</evidence>
<dbReference type="NCBIfam" id="TIGR03592">
    <property type="entry name" value="yidC_oxa1_cterm"/>
    <property type="match status" value="1"/>
</dbReference>
<comment type="caution">
    <text evidence="15">The sequence shown here is derived from an EMBL/GenBank/DDBJ whole genome shotgun (WGS) entry which is preliminary data.</text>
</comment>
<comment type="function">
    <text evidence="7">Required for the insertion and/or proper folding and/or complex formation of integral membrane proteins into the membrane. Involved in integration of membrane proteins that insert both dependently and independently of the Sec translocase complex, as well as at least some lipoproteins. Aids folding of multispanning membrane proteins.</text>
</comment>
<evidence type="ECO:0000259" key="14">
    <source>
        <dbReference type="Pfam" id="PF02096"/>
    </source>
</evidence>
<evidence type="ECO:0000313" key="16">
    <source>
        <dbReference type="Proteomes" id="UP000294194"/>
    </source>
</evidence>
<evidence type="ECO:0000256" key="7">
    <source>
        <dbReference type="ARBA" id="ARBA00025034"/>
    </source>
</evidence>
<keyword evidence="4 12" id="KW-0812">Transmembrane</keyword>
<name>A0A4Q9GU19_9MICO</name>
<dbReference type="GO" id="GO:0005886">
    <property type="term" value="C:plasma membrane"/>
    <property type="evidence" value="ECO:0007669"/>
    <property type="project" value="TreeGrafter"/>
</dbReference>
<feature type="transmembrane region" description="Helical" evidence="13">
    <location>
        <begin position="34"/>
        <end position="55"/>
    </location>
</feature>
<evidence type="ECO:0000256" key="11">
    <source>
        <dbReference type="ARBA" id="ARBA00033342"/>
    </source>
</evidence>
<comment type="similarity">
    <text evidence="2">Belongs to the OXA1/ALB3/YidC family. Type 1 subfamily.</text>
</comment>
<dbReference type="PANTHER" id="PTHR12428:SF65">
    <property type="entry name" value="CYTOCHROME C OXIDASE ASSEMBLY PROTEIN COX18, MITOCHONDRIAL"/>
    <property type="match status" value="1"/>
</dbReference>
<evidence type="ECO:0000256" key="1">
    <source>
        <dbReference type="ARBA" id="ARBA00004141"/>
    </source>
</evidence>
<feature type="transmembrane region" description="Helical" evidence="13">
    <location>
        <begin position="161"/>
        <end position="187"/>
    </location>
</feature>
<comment type="subcellular location">
    <subcellularLocation>
        <location evidence="1 12">Membrane</location>
        <topology evidence="1 12">Multi-pass membrane protein</topology>
    </subcellularLocation>
</comment>
<keyword evidence="6 13" id="KW-0472">Membrane</keyword>
<evidence type="ECO:0000256" key="5">
    <source>
        <dbReference type="ARBA" id="ARBA00022989"/>
    </source>
</evidence>
<feature type="domain" description="Membrane insertase YidC/Oxa/ALB C-terminal" evidence="14">
    <location>
        <begin position="37"/>
        <end position="245"/>
    </location>
</feature>
<evidence type="ECO:0000256" key="4">
    <source>
        <dbReference type="ARBA" id="ARBA00022692"/>
    </source>
</evidence>
<dbReference type="EMBL" id="SISG01000001">
    <property type="protein sequence ID" value="TBN58562.1"/>
    <property type="molecule type" value="Genomic_DNA"/>
</dbReference>
<sequence length="257" mass="27383">MDFYSFAPVAAVLDLAYAGVTALIDFFTPLAGSFAAALAVVALTLIVRTALIPVGRSQVRAEFTRRRLAPRLQAISRKYRDKPELLQQKTLALYKEENASPFAGIGPALLQAPVVSIVYGLFIVASINGHPNDLLGHELFGVSLGTSLLAQLAAPDILPGALVFAVLLTVIAVVAAVSRIVALRFTANQPVDATAPGAERMKLLGAWLSWLPFLTVLFAGVVPLAATLYLTVTTTWTLVERSILRRVLAPKDAGVQV</sequence>
<dbReference type="Pfam" id="PF02096">
    <property type="entry name" value="60KD_IMP"/>
    <property type="match status" value="1"/>
</dbReference>
<evidence type="ECO:0000256" key="8">
    <source>
        <dbReference type="ARBA" id="ARBA00026028"/>
    </source>
</evidence>